<protein>
    <submittedName>
        <fullName evidence="1">Uncharacterized protein</fullName>
    </submittedName>
</protein>
<dbReference type="RefSeq" id="WP_168811230.1">
    <property type="nucleotide sequence ID" value="NZ_CP051205.1"/>
</dbReference>
<proteinExistence type="predicted"/>
<dbReference type="EMBL" id="CP051205">
    <property type="protein sequence ID" value="QJB35809.1"/>
    <property type="molecule type" value="Genomic_DNA"/>
</dbReference>
<organism evidence="1 2">
    <name type="scientific">Chitinophaga oryzae</name>
    <dbReference type="NCBI Taxonomy" id="2725414"/>
    <lineage>
        <taxon>Bacteria</taxon>
        <taxon>Pseudomonadati</taxon>
        <taxon>Bacteroidota</taxon>
        <taxon>Chitinophagia</taxon>
        <taxon>Chitinophagales</taxon>
        <taxon>Chitinophagaceae</taxon>
        <taxon>Chitinophaga</taxon>
    </lineage>
</organism>
<reference evidence="2" key="1">
    <citation type="submission" date="2020-04" db="EMBL/GenBank/DDBJ databases">
        <authorList>
            <person name="Kittiwongwattana C."/>
        </authorList>
    </citation>
    <scope>NUCLEOTIDE SEQUENCE [LARGE SCALE GENOMIC DNA]</scope>
    <source>
        <strain evidence="2">1310</strain>
    </source>
</reference>
<gene>
    <name evidence="1" type="ORF">HF329_32700</name>
</gene>
<evidence type="ECO:0000313" key="1">
    <source>
        <dbReference type="EMBL" id="QJB35809.1"/>
    </source>
</evidence>
<dbReference type="KEGG" id="coy:HF329_32700"/>
<name>A0AAE7DBQ4_9BACT</name>
<sequence>MASSFFVAASCGIFFGSFGHGGRKLLTLRPARTAAFIFHAKFTQSTQRSKERKDFFKFK</sequence>
<dbReference type="Proteomes" id="UP000502421">
    <property type="component" value="Chromosome"/>
</dbReference>
<evidence type="ECO:0000313" key="2">
    <source>
        <dbReference type="Proteomes" id="UP000502421"/>
    </source>
</evidence>
<accession>A0AAE7DBQ4</accession>
<dbReference type="AlphaFoldDB" id="A0AAE7DBQ4"/>